<reference evidence="3 4" key="1">
    <citation type="submission" date="2018-06" db="EMBL/GenBank/DDBJ databases">
        <title>Genomic Encyclopedia of Archaeal and Bacterial Type Strains, Phase II (KMG-II): from individual species to whole genera.</title>
        <authorList>
            <person name="Goeker M."/>
        </authorList>
    </citation>
    <scope>NUCLEOTIDE SEQUENCE [LARGE SCALE GENOMIC DNA]</scope>
    <source>
        <strain evidence="3 4">ATCC BAA-1881</strain>
    </source>
</reference>
<dbReference type="EMBL" id="QKUF01000019">
    <property type="protein sequence ID" value="PZW25351.1"/>
    <property type="molecule type" value="Genomic_DNA"/>
</dbReference>
<evidence type="ECO:0000313" key="3">
    <source>
        <dbReference type="EMBL" id="PZW25351.1"/>
    </source>
</evidence>
<keyword evidence="2" id="KW-1133">Transmembrane helix</keyword>
<gene>
    <name evidence="3" type="ORF">EI42_04403</name>
</gene>
<feature type="compositionally biased region" description="Basic and acidic residues" evidence="1">
    <location>
        <begin position="1"/>
        <end position="20"/>
    </location>
</feature>
<feature type="compositionally biased region" description="Low complexity" evidence="1">
    <location>
        <begin position="102"/>
        <end position="122"/>
    </location>
</feature>
<sequence length="299" mass="33121">MPSTHNKDGQEHTLPDKEDLFFTFDDAPFEAPFQPSGEAAPVLSPLEPRSEPSTAPEPALKRRRWKWRVAGLTIMLAVGVLLLLLYPVALPVPTADAPKHPLQPTQQPSPTASPPESSALLPVPNGWKQAGLTPIDALSAQRVAIDFVQAEMNLDYRNAGIREQHGGTFTAAMAFLSPAAKERFLHYDRRMINNVLFDQVQQQQLVQMVLHPSTQIHKIQQDGDELFAWVDVSFTLYQSLADQTGKRDEHTVLDPKTQKPLIQHMQVLLLAGLNTATGQSWLVTTYALNAPPPEILDVP</sequence>
<evidence type="ECO:0000313" key="4">
    <source>
        <dbReference type="Proteomes" id="UP000248806"/>
    </source>
</evidence>
<name>A0A326UBB4_THEHA</name>
<proteinExistence type="predicted"/>
<feature type="transmembrane region" description="Helical" evidence="2">
    <location>
        <begin position="69"/>
        <end position="89"/>
    </location>
</feature>
<feature type="region of interest" description="Disordered" evidence="1">
    <location>
        <begin position="97"/>
        <end position="123"/>
    </location>
</feature>
<keyword evidence="2" id="KW-0472">Membrane</keyword>
<comment type="caution">
    <text evidence="3">The sequence shown here is derived from an EMBL/GenBank/DDBJ whole genome shotgun (WGS) entry which is preliminary data.</text>
</comment>
<accession>A0A326UBB4</accession>
<protein>
    <submittedName>
        <fullName evidence="3">Uncharacterized protein</fullName>
    </submittedName>
</protein>
<organism evidence="3 4">
    <name type="scientific">Thermosporothrix hazakensis</name>
    <dbReference type="NCBI Taxonomy" id="644383"/>
    <lineage>
        <taxon>Bacteria</taxon>
        <taxon>Bacillati</taxon>
        <taxon>Chloroflexota</taxon>
        <taxon>Ktedonobacteria</taxon>
        <taxon>Ktedonobacterales</taxon>
        <taxon>Thermosporotrichaceae</taxon>
        <taxon>Thermosporothrix</taxon>
    </lineage>
</organism>
<dbReference type="OrthoDB" id="150811at2"/>
<evidence type="ECO:0000256" key="1">
    <source>
        <dbReference type="SAM" id="MobiDB-lite"/>
    </source>
</evidence>
<keyword evidence="2" id="KW-0812">Transmembrane</keyword>
<evidence type="ECO:0000256" key="2">
    <source>
        <dbReference type="SAM" id="Phobius"/>
    </source>
</evidence>
<dbReference type="Proteomes" id="UP000248806">
    <property type="component" value="Unassembled WGS sequence"/>
</dbReference>
<dbReference type="AlphaFoldDB" id="A0A326UBB4"/>
<feature type="region of interest" description="Disordered" evidence="1">
    <location>
        <begin position="1"/>
        <end position="60"/>
    </location>
</feature>
<keyword evidence="4" id="KW-1185">Reference proteome</keyword>
<dbReference type="RefSeq" id="WP_111324729.1">
    <property type="nucleotide sequence ID" value="NZ_BIFX01000002.1"/>
</dbReference>